<gene>
    <name evidence="2" type="ORF">DWB62_014415</name>
    <name evidence="1" type="ORF">GNY23_14415</name>
</gene>
<evidence type="ECO:0000313" key="4">
    <source>
        <dbReference type="Proteomes" id="UP000462449"/>
    </source>
</evidence>
<protein>
    <submittedName>
        <fullName evidence="1">Uncharacterized protein</fullName>
    </submittedName>
</protein>
<evidence type="ECO:0000313" key="2">
    <source>
        <dbReference type="EMBL" id="MVB08216.1"/>
    </source>
</evidence>
<reference evidence="1 4" key="2">
    <citation type="submission" date="2019-12" db="EMBL/GenBank/DDBJ databases">
        <title>Draft genome sequence of Labilibaculum sp. strain 44 isolated from deep waters of Black Sea.</title>
        <authorList>
            <person name="Yadav S."/>
            <person name="Villanueva L."/>
        </authorList>
    </citation>
    <scope>NUCLEOTIDE SEQUENCE [LARGE SCALE GENOMIC DNA]</scope>
    <source>
        <strain evidence="1 4">44</strain>
    </source>
</reference>
<dbReference type="Proteomes" id="UP000462449">
    <property type="component" value="Unassembled WGS sequence"/>
</dbReference>
<reference evidence="2 3" key="1">
    <citation type="submission" date="2019-11" db="EMBL/GenBank/DDBJ databases">
        <title>Draft genome sequence of Labilibaculum sp. strain SYP isolated from Black Sea.</title>
        <authorList>
            <person name="Yadav S."/>
            <person name="Villanueva L."/>
        </authorList>
    </citation>
    <scope>NUCLEOTIDE SEQUENCE [LARGE SCALE GENOMIC DNA]</scope>
    <source>
        <strain evidence="2 3">44</strain>
    </source>
</reference>
<evidence type="ECO:0000313" key="3">
    <source>
        <dbReference type="Proteomes" id="UP000285951"/>
    </source>
</evidence>
<dbReference type="Proteomes" id="UP000285951">
    <property type="component" value="Unassembled WGS sequence"/>
</dbReference>
<organism evidence="1 4">
    <name type="scientific">Labilibaculum euxinus</name>
    <dbReference type="NCBI Taxonomy" id="2686357"/>
    <lineage>
        <taxon>Bacteria</taxon>
        <taxon>Pseudomonadati</taxon>
        <taxon>Bacteroidota</taxon>
        <taxon>Bacteroidia</taxon>
        <taxon>Marinilabiliales</taxon>
        <taxon>Marinifilaceae</taxon>
        <taxon>Labilibaculum</taxon>
    </lineage>
</organism>
<name>A0A7M4D8N2_9BACT</name>
<dbReference type="EMBL" id="QTZN02000037">
    <property type="protein sequence ID" value="MVB08216.1"/>
    <property type="molecule type" value="Genomic_DNA"/>
</dbReference>
<keyword evidence="3" id="KW-1185">Reference proteome</keyword>
<dbReference type="AlphaFoldDB" id="A0A7M4D8N2"/>
<comment type="caution">
    <text evidence="1">The sequence shown here is derived from an EMBL/GenBank/DDBJ whole genome shotgun (WGS) entry which is preliminary data.</text>
</comment>
<dbReference type="EMBL" id="WOTW01000037">
    <property type="protein sequence ID" value="MUP39011.1"/>
    <property type="molecule type" value="Genomic_DNA"/>
</dbReference>
<evidence type="ECO:0000313" key="1">
    <source>
        <dbReference type="EMBL" id="MUP39011.1"/>
    </source>
</evidence>
<sequence length="59" mass="6741">MGSNYGYNTIKSLENPKDRKVLNPKAYCNNDLRIKLPRGFSAYSIERENIFFAASLPVD</sequence>
<proteinExistence type="predicted"/>
<accession>A0A7M4D8N2</accession>